<name>A0A6G8QDQ6_9ACTN</name>
<organism evidence="2 3">
    <name type="scientific">Rubrobacter tropicus</name>
    <dbReference type="NCBI Taxonomy" id="2653851"/>
    <lineage>
        <taxon>Bacteria</taxon>
        <taxon>Bacillati</taxon>
        <taxon>Actinomycetota</taxon>
        <taxon>Rubrobacteria</taxon>
        <taxon>Rubrobacterales</taxon>
        <taxon>Rubrobacteraceae</taxon>
        <taxon>Rubrobacter</taxon>
    </lineage>
</organism>
<accession>A0A6G8QDQ6</accession>
<dbReference type="AlphaFoldDB" id="A0A6G8QDQ6"/>
<proteinExistence type="predicted"/>
<sequence length="141" mass="16250">MLPWWREDVGAVLRMQASLKARHPGIEKRRSRRSLTYVLDLEVPCYETRRVTIVFGTRHTAAGARVFADGPACSRHRYEDGSLCMWHPDDPPELRWVPDRGLADLIEMARRHLFREAYWRETGVWLGPEVHLDGEGKGANG</sequence>
<protein>
    <recommendedName>
        <fullName evidence="1">Type II CBASS E2 protein domain-containing protein</fullName>
    </recommendedName>
</protein>
<dbReference type="Proteomes" id="UP000501452">
    <property type="component" value="Chromosome"/>
</dbReference>
<dbReference type="InterPro" id="IPR058588">
    <property type="entry name" value="E2-CBASS"/>
</dbReference>
<dbReference type="RefSeq" id="WP_166179017.1">
    <property type="nucleotide sequence ID" value="NZ_CP045119.1"/>
</dbReference>
<feature type="domain" description="Type II CBASS E2 protein" evidence="1">
    <location>
        <begin position="18"/>
        <end position="131"/>
    </location>
</feature>
<evidence type="ECO:0000259" key="1">
    <source>
        <dbReference type="Pfam" id="PF26395"/>
    </source>
</evidence>
<evidence type="ECO:0000313" key="2">
    <source>
        <dbReference type="EMBL" id="QIN84635.1"/>
    </source>
</evidence>
<reference evidence="2 3" key="1">
    <citation type="submission" date="2019-10" db="EMBL/GenBank/DDBJ databases">
        <title>Rubrobacter sp nov SCSIO 52090 isolated from a deep-sea sediment in the South China Sea.</title>
        <authorList>
            <person name="Chen R.W."/>
        </authorList>
    </citation>
    <scope>NUCLEOTIDE SEQUENCE [LARGE SCALE GENOMIC DNA]</scope>
    <source>
        <strain evidence="2 3">SCSIO 52909</strain>
    </source>
</reference>
<dbReference type="Pfam" id="PF26395">
    <property type="entry name" value="E2-CBASS"/>
    <property type="match status" value="1"/>
</dbReference>
<dbReference type="EMBL" id="CP045119">
    <property type="protein sequence ID" value="QIN84635.1"/>
    <property type="molecule type" value="Genomic_DNA"/>
</dbReference>
<evidence type="ECO:0000313" key="3">
    <source>
        <dbReference type="Proteomes" id="UP000501452"/>
    </source>
</evidence>
<gene>
    <name evidence="2" type="ORF">GBA63_19750</name>
</gene>
<keyword evidence="3" id="KW-1185">Reference proteome</keyword>
<dbReference type="KEGG" id="rub:GBA63_19750"/>